<dbReference type="PANTHER" id="PTHR30065">
    <property type="entry name" value="FLAGELLAR BIOSYNTHETIC PROTEIN FLIR"/>
    <property type="match status" value="1"/>
</dbReference>
<gene>
    <name evidence="11" type="ORF">FHS83_001630</name>
</gene>
<evidence type="ECO:0000256" key="10">
    <source>
        <dbReference type="RuleBase" id="RU362071"/>
    </source>
</evidence>
<accession>A0A846MZ78</accession>
<comment type="similarity">
    <text evidence="2 10">Belongs to the FliR/MopE/SpaR family.</text>
</comment>
<keyword evidence="11" id="KW-0966">Cell projection</keyword>
<evidence type="ECO:0000256" key="8">
    <source>
        <dbReference type="ARBA" id="ARBA00023143"/>
    </source>
</evidence>
<keyword evidence="12" id="KW-1185">Reference proteome</keyword>
<reference evidence="11 12" key="1">
    <citation type="submission" date="2020-03" db="EMBL/GenBank/DDBJ databases">
        <title>Genomic Encyclopedia of Type Strains, Phase IV (KMG-IV): sequencing the most valuable type-strain genomes for metagenomic binning, comparative biology and taxonomic classification.</title>
        <authorList>
            <person name="Goeker M."/>
        </authorList>
    </citation>
    <scope>NUCLEOTIDE SEQUENCE [LARGE SCALE GENOMIC DNA]</scope>
    <source>
        <strain evidence="11 12">DSM 19867</strain>
    </source>
</reference>
<dbReference type="PANTHER" id="PTHR30065:SF8">
    <property type="entry name" value="FLAGELLAR BIOSYNTHETIC PROTEIN FLIR"/>
    <property type="match status" value="1"/>
</dbReference>
<feature type="transmembrane region" description="Helical" evidence="10">
    <location>
        <begin position="6"/>
        <end position="29"/>
    </location>
</feature>
<dbReference type="PRINTS" id="PR00953">
    <property type="entry name" value="TYPE3IMRPROT"/>
</dbReference>
<dbReference type="GO" id="GO:0005886">
    <property type="term" value="C:plasma membrane"/>
    <property type="evidence" value="ECO:0007669"/>
    <property type="project" value="UniProtKB-SubCell"/>
</dbReference>
<name>A0A846MZ78_9PROT</name>
<comment type="caution">
    <text evidence="11">The sequence shown here is derived from an EMBL/GenBank/DDBJ whole genome shotgun (WGS) entry which is preliminary data.</text>
</comment>
<dbReference type="RefSeq" id="WP_167082500.1">
    <property type="nucleotide sequence ID" value="NZ_BAAADC010000001.1"/>
</dbReference>
<keyword evidence="5 10" id="KW-0812">Transmembrane</keyword>
<sequence>MHITLPALSGAVLVYLLVFSRCGAMLMLLPPIGDINVPSRVRLMLALAVTMAMAPTVSAAYPAAAPKTAIALAVMIGMEVTAGVLIGTLARIIMSSINIAGSMIANQMGLSFAESLDPTSHGQQGAVIGNFLSMLAVVLIFSANLHHLAIGAVAGSYHLIPPGSALPTADMAELAIRLVSGSFALGFQLSAPFIVFGFAVNAGFGVLARMQPQLQVFFIATPFNILVGFVMLTLIIGTMMTIFLNFYGQQMAAFL</sequence>
<evidence type="ECO:0000256" key="1">
    <source>
        <dbReference type="ARBA" id="ARBA00002578"/>
    </source>
</evidence>
<evidence type="ECO:0000256" key="9">
    <source>
        <dbReference type="NCBIfam" id="TIGR01400"/>
    </source>
</evidence>
<keyword evidence="6 10" id="KW-1133">Transmembrane helix</keyword>
<evidence type="ECO:0000256" key="3">
    <source>
        <dbReference type="ARBA" id="ARBA00021717"/>
    </source>
</evidence>
<dbReference type="EMBL" id="JAASRM010000001">
    <property type="protein sequence ID" value="NIK88312.1"/>
    <property type="molecule type" value="Genomic_DNA"/>
</dbReference>
<dbReference type="Pfam" id="PF01311">
    <property type="entry name" value="Bac_export_1"/>
    <property type="match status" value="1"/>
</dbReference>
<evidence type="ECO:0000256" key="2">
    <source>
        <dbReference type="ARBA" id="ARBA00009772"/>
    </source>
</evidence>
<evidence type="ECO:0000256" key="7">
    <source>
        <dbReference type="ARBA" id="ARBA00023136"/>
    </source>
</evidence>
<feature type="transmembrane region" description="Helical" evidence="10">
    <location>
        <begin position="174"/>
        <end position="204"/>
    </location>
</feature>
<protein>
    <recommendedName>
        <fullName evidence="3 9">Flagellar biosynthetic protein FliR</fullName>
    </recommendedName>
</protein>
<evidence type="ECO:0000256" key="5">
    <source>
        <dbReference type="ARBA" id="ARBA00022692"/>
    </source>
</evidence>
<proteinExistence type="inferred from homology"/>
<feature type="transmembrane region" description="Helical" evidence="10">
    <location>
        <begin position="216"/>
        <end position="247"/>
    </location>
</feature>
<evidence type="ECO:0000256" key="6">
    <source>
        <dbReference type="ARBA" id="ARBA00022989"/>
    </source>
</evidence>
<dbReference type="Proteomes" id="UP000570514">
    <property type="component" value="Unassembled WGS sequence"/>
</dbReference>
<dbReference type="GO" id="GO:0009425">
    <property type="term" value="C:bacterial-type flagellum basal body"/>
    <property type="evidence" value="ECO:0007669"/>
    <property type="project" value="UniProtKB-SubCell"/>
</dbReference>
<dbReference type="GO" id="GO:0044780">
    <property type="term" value="P:bacterial-type flagellum assembly"/>
    <property type="evidence" value="ECO:0007669"/>
    <property type="project" value="UniProtKB-UniRule"/>
</dbReference>
<keyword evidence="8 10" id="KW-0975">Bacterial flagellum</keyword>
<dbReference type="AlphaFoldDB" id="A0A846MZ78"/>
<comment type="subcellular location">
    <subcellularLocation>
        <location evidence="10">Cell membrane</location>
        <topology evidence="10">Multi-pass membrane protein</topology>
    </subcellularLocation>
    <subcellularLocation>
        <location evidence="10">Bacterial flagellum basal body</location>
    </subcellularLocation>
</comment>
<evidence type="ECO:0000256" key="4">
    <source>
        <dbReference type="ARBA" id="ARBA00022475"/>
    </source>
</evidence>
<feature type="transmembrane region" description="Helical" evidence="10">
    <location>
        <begin position="41"/>
        <end position="64"/>
    </location>
</feature>
<comment type="function">
    <text evidence="1 10">Role in flagellar biosynthesis.</text>
</comment>
<feature type="transmembrane region" description="Helical" evidence="10">
    <location>
        <begin position="70"/>
        <end position="93"/>
    </location>
</feature>
<dbReference type="InterPro" id="IPR006303">
    <property type="entry name" value="FliR"/>
</dbReference>
<keyword evidence="11" id="KW-0282">Flagellum</keyword>
<keyword evidence="4 10" id="KW-1003">Cell membrane</keyword>
<keyword evidence="7 10" id="KW-0472">Membrane</keyword>
<dbReference type="NCBIfam" id="TIGR01400">
    <property type="entry name" value="fliR"/>
    <property type="match status" value="1"/>
</dbReference>
<dbReference type="GO" id="GO:0006605">
    <property type="term" value="P:protein targeting"/>
    <property type="evidence" value="ECO:0007669"/>
    <property type="project" value="UniProtKB-UniRule"/>
</dbReference>
<evidence type="ECO:0000313" key="12">
    <source>
        <dbReference type="Proteomes" id="UP000570514"/>
    </source>
</evidence>
<feature type="transmembrane region" description="Helical" evidence="10">
    <location>
        <begin position="131"/>
        <end position="154"/>
    </location>
</feature>
<evidence type="ECO:0000313" key="11">
    <source>
        <dbReference type="EMBL" id="NIK88312.1"/>
    </source>
</evidence>
<organism evidence="11 12">
    <name type="scientific">Rhizomicrobium palustre</name>
    <dbReference type="NCBI Taxonomy" id="189966"/>
    <lineage>
        <taxon>Bacteria</taxon>
        <taxon>Pseudomonadati</taxon>
        <taxon>Pseudomonadota</taxon>
        <taxon>Alphaproteobacteria</taxon>
        <taxon>Micropepsales</taxon>
        <taxon>Micropepsaceae</taxon>
        <taxon>Rhizomicrobium</taxon>
    </lineage>
</organism>
<dbReference type="InterPro" id="IPR002010">
    <property type="entry name" value="T3SS_IM_R"/>
</dbReference>
<keyword evidence="11" id="KW-0969">Cilium</keyword>